<keyword evidence="1" id="KW-0812">Transmembrane</keyword>
<feature type="transmembrane region" description="Helical" evidence="1">
    <location>
        <begin position="53"/>
        <end position="77"/>
    </location>
</feature>
<keyword evidence="3" id="KW-1185">Reference proteome</keyword>
<organism evidence="2 3">
    <name type="scientific">Periconia macrospinosa</name>
    <dbReference type="NCBI Taxonomy" id="97972"/>
    <lineage>
        <taxon>Eukaryota</taxon>
        <taxon>Fungi</taxon>
        <taxon>Dikarya</taxon>
        <taxon>Ascomycota</taxon>
        <taxon>Pezizomycotina</taxon>
        <taxon>Dothideomycetes</taxon>
        <taxon>Pleosporomycetidae</taxon>
        <taxon>Pleosporales</taxon>
        <taxon>Massarineae</taxon>
        <taxon>Periconiaceae</taxon>
        <taxon>Periconia</taxon>
    </lineage>
</organism>
<dbReference type="Proteomes" id="UP000244855">
    <property type="component" value="Unassembled WGS sequence"/>
</dbReference>
<evidence type="ECO:0000256" key="1">
    <source>
        <dbReference type="SAM" id="Phobius"/>
    </source>
</evidence>
<evidence type="ECO:0000313" key="3">
    <source>
        <dbReference type="Proteomes" id="UP000244855"/>
    </source>
</evidence>
<keyword evidence="1" id="KW-1133">Transmembrane helix</keyword>
<evidence type="ECO:0000313" key="2">
    <source>
        <dbReference type="EMBL" id="PVH99661.1"/>
    </source>
</evidence>
<reference evidence="2 3" key="1">
    <citation type="journal article" date="2018" name="Sci. Rep.">
        <title>Comparative genomics provides insights into the lifestyle and reveals functional heterogeneity of dark septate endophytic fungi.</title>
        <authorList>
            <person name="Knapp D.G."/>
            <person name="Nemeth J.B."/>
            <person name="Barry K."/>
            <person name="Hainaut M."/>
            <person name="Henrissat B."/>
            <person name="Johnson J."/>
            <person name="Kuo A."/>
            <person name="Lim J.H.P."/>
            <person name="Lipzen A."/>
            <person name="Nolan M."/>
            <person name="Ohm R.A."/>
            <person name="Tamas L."/>
            <person name="Grigoriev I.V."/>
            <person name="Spatafora J.W."/>
            <person name="Nagy L.G."/>
            <person name="Kovacs G.M."/>
        </authorList>
    </citation>
    <scope>NUCLEOTIDE SEQUENCE [LARGE SCALE GENOMIC DNA]</scope>
    <source>
        <strain evidence="2 3">DSE2036</strain>
    </source>
</reference>
<proteinExistence type="predicted"/>
<name>A0A2V1DP75_9PLEO</name>
<dbReference type="EMBL" id="KZ805387">
    <property type="protein sequence ID" value="PVH99661.1"/>
    <property type="molecule type" value="Genomic_DNA"/>
</dbReference>
<dbReference type="AlphaFoldDB" id="A0A2V1DP75"/>
<keyword evidence="1" id="KW-0472">Membrane</keyword>
<gene>
    <name evidence="2" type="ORF">DM02DRAFT_614822</name>
</gene>
<sequence length="88" mass="9509">MRAYARFQLDLVPCHPVSPSATPFRCSAILDSTSLLRLSESVRPGPLQTSVPFLTGILPTLALVAFGPPATAILVLYRPLFLHLSSPH</sequence>
<protein>
    <submittedName>
        <fullName evidence="2">Uncharacterized protein</fullName>
    </submittedName>
</protein>
<accession>A0A2V1DP75</accession>